<evidence type="ECO:0000313" key="13">
    <source>
        <dbReference type="Proteomes" id="UP000295707"/>
    </source>
</evidence>
<feature type="domain" description="Cytochrome c" evidence="11">
    <location>
        <begin position="39"/>
        <end position="154"/>
    </location>
</feature>
<evidence type="ECO:0000256" key="8">
    <source>
        <dbReference type="PIRSR" id="PIRSR000294-1"/>
    </source>
</evidence>
<evidence type="ECO:0000256" key="10">
    <source>
        <dbReference type="SAM" id="SignalP"/>
    </source>
</evidence>
<comment type="PTM">
    <text evidence="8">Binds 2 heme groups per subunit.</text>
</comment>
<dbReference type="Pfam" id="PF03150">
    <property type="entry name" value="CCP_MauG"/>
    <property type="match status" value="1"/>
</dbReference>
<dbReference type="InterPro" id="IPR051395">
    <property type="entry name" value="Cytochrome_c_Peroxidase/MauG"/>
</dbReference>
<dbReference type="GO" id="GO:0042597">
    <property type="term" value="C:periplasmic space"/>
    <property type="evidence" value="ECO:0007669"/>
    <property type="project" value="UniProtKB-SubCell"/>
</dbReference>
<evidence type="ECO:0000256" key="5">
    <source>
        <dbReference type="ARBA" id="ARBA00022764"/>
    </source>
</evidence>
<keyword evidence="6" id="KW-0560">Oxidoreductase</keyword>
<dbReference type="PANTHER" id="PTHR30600:SF10">
    <property type="entry name" value="BLL6722 PROTEIN"/>
    <property type="match status" value="1"/>
</dbReference>
<feature type="binding site" description="axial binding residue" evidence="9">
    <location>
        <position position="65"/>
    </location>
    <ligand>
        <name>heme c</name>
        <dbReference type="ChEBI" id="CHEBI:61717"/>
        <label>1</label>
    </ligand>
    <ligandPart>
        <name>Fe</name>
        <dbReference type="ChEBI" id="CHEBI:18248"/>
    </ligandPart>
</feature>
<dbReference type="PANTHER" id="PTHR30600">
    <property type="entry name" value="CYTOCHROME C PEROXIDASE-RELATED"/>
    <property type="match status" value="1"/>
</dbReference>
<feature type="binding site" description="covalent" evidence="8">
    <location>
        <position position="61"/>
    </location>
    <ligand>
        <name>heme c</name>
        <dbReference type="ChEBI" id="CHEBI:61717"/>
        <label>1</label>
    </ligand>
</feature>
<organism evidence="12 13">
    <name type="scientific">Thiogranum longum</name>
    <dbReference type="NCBI Taxonomy" id="1537524"/>
    <lineage>
        <taxon>Bacteria</taxon>
        <taxon>Pseudomonadati</taxon>
        <taxon>Pseudomonadota</taxon>
        <taxon>Gammaproteobacteria</taxon>
        <taxon>Chromatiales</taxon>
        <taxon>Ectothiorhodospiraceae</taxon>
        <taxon>Thiogranum</taxon>
    </lineage>
</organism>
<dbReference type="RefSeq" id="WP_132971959.1">
    <property type="nucleotide sequence ID" value="NZ_SMFX01000001.1"/>
</dbReference>
<feature type="domain" description="Cytochrome c" evidence="11">
    <location>
        <begin position="195"/>
        <end position="358"/>
    </location>
</feature>
<keyword evidence="12" id="KW-0575">Peroxidase</keyword>
<evidence type="ECO:0000256" key="1">
    <source>
        <dbReference type="ARBA" id="ARBA00004418"/>
    </source>
</evidence>
<protein>
    <submittedName>
        <fullName evidence="12">Cytochrome c peroxidase</fullName>
    </submittedName>
</protein>
<dbReference type="InterPro" id="IPR009056">
    <property type="entry name" value="Cyt_c-like_dom"/>
</dbReference>
<dbReference type="AlphaFoldDB" id="A0A4R1H8G7"/>
<sequence length="368" mass="40102">MIKKLAIVLVFGSVVGGALAAPLGLPPVPVPESNPQTPEKIALGDKLFHDARFSADGKVSCATCHSQAKAFTDNLPVSKGFNGMTGTRNAPTVINSAYMKTLFWDGREPDLEGQSKQPPINPVEGGLPDHGPILAVIRKDSDYVEAFKDVFGVDASTINMDHVAKAIASFERTVVAGDSPFDRYYFAGDEKAMTPEQTRGLAVFTGKGRCVSCHRIEQTQALFMDNRFHNIGVGFKKIRGKEALTAEQFLHDKRKGADVDVTVLTRQNMSELGRFAVTENITEVGAFKTPTLRNIDKTGPYMHDGSLETLADVVDFYNNGGRVKETDPVSAFLSGGIRPLDLSDDEKSDLVEFMKALTSPDLDRFTKR</sequence>
<dbReference type="GO" id="GO:0004130">
    <property type="term" value="F:cytochrome-c peroxidase activity"/>
    <property type="evidence" value="ECO:0007669"/>
    <property type="project" value="TreeGrafter"/>
</dbReference>
<dbReference type="GO" id="GO:0046872">
    <property type="term" value="F:metal ion binding"/>
    <property type="evidence" value="ECO:0007669"/>
    <property type="project" value="UniProtKB-KW"/>
</dbReference>
<evidence type="ECO:0000313" key="12">
    <source>
        <dbReference type="EMBL" id="TCK18134.1"/>
    </source>
</evidence>
<comment type="subcellular location">
    <subcellularLocation>
        <location evidence="1">Periplasm</location>
    </subcellularLocation>
</comment>
<evidence type="ECO:0000256" key="7">
    <source>
        <dbReference type="ARBA" id="ARBA00023004"/>
    </source>
</evidence>
<feature type="binding site" description="covalent" evidence="8">
    <location>
        <position position="64"/>
    </location>
    <ligand>
        <name>heme c</name>
        <dbReference type="ChEBI" id="CHEBI:61717"/>
        <label>1</label>
    </ligand>
</feature>
<feature type="binding site" description="covalent" evidence="8">
    <location>
        <position position="213"/>
    </location>
    <ligand>
        <name>heme c</name>
        <dbReference type="ChEBI" id="CHEBI:61717"/>
        <label>2</label>
    </ligand>
</feature>
<keyword evidence="7 9" id="KW-0408">Iron</keyword>
<feature type="chain" id="PRO_5020367308" evidence="10">
    <location>
        <begin position="21"/>
        <end position="368"/>
    </location>
</feature>
<feature type="binding site" description="axial binding residue" evidence="9">
    <location>
        <position position="214"/>
    </location>
    <ligand>
        <name>heme c</name>
        <dbReference type="ChEBI" id="CHEBI:61717"/>
        <label>2</label>
    </ligand>
    <ligandPart>
        <name>Fe</name>
        <dbReference type="ChEBI" id="CHEBI:18248"/>
    </ligandPart>
</feature>
<dbReference type="InterPro" id="IPR036909">
    <property type="entry name" value="Cyt_c-like_dom_sf"/>
</dbReference>
<keyword evidence="13" id="KW-1185">Reference proteome</keyword>
<keyword evidence="4 10" id="KW-0732">Signal</keyword>
<dbReference type="GO" id="GO:0020037">
    <property type="term" value="F:heme binding"/>
    <property type="evidence" value="ECO:0007669"/>
    <property type="project" value="InterPro"/>
</dbReference>
<proteinExistence type="predicted"/>
<evidence type="ECO:0000256" key="9">
    <source>
        <dbReference type="PIRSR" id="PIRSR000294-2"/>
    </source>
</evidence>
<gene>
    <name evidence="12" type="ORF">DFR30_1397</name>
</gene>
<dbReference type="InterPro" id="IPR026259">
    <property type="entry name" value="MauG/Cytc_peroxidase"/>
</dbReference>
<comment type="caution">
    <text evidence="12">The sequence shown here is derived from an EMBL/GenBank/DDBJ whole genome shotgun (WGS) entry which is preliminary data.</text>
</comment>
<dbReference type="GO" id="GO:0009055">
    <property type="term" value="F:electron transfer activity"/>
    <property type="evidence" value="ECO:0007669"/>
    <property type="project" value="InterPro"/>
</dbReference>
<keyword evidence="2 8" id="KW-0349">Heme</keyword>
<dbReference type="OrthoDB" id="9805202at2"/>
<comment type="cofactor">
    <cofactor evidence="8">
        <name>heme</name>
        <dbReference type="ChEBI" id="CHEBI:30413"/>
    </cofactor>
    <text evidence="8">Binds 2 heme groups.</text>
</comment>
<dbReference type="Gene3D" id="1.10.760.10">
    <property type="entry name" value="Cytochrome c-like domain"/>
    <property type="match status" value="2"/>
</dbReference>
<dbReference type="EMBL" id="SMFX01000001">
    <property type="protein sequence ID" value="TCK18134.1"/>
    <property type="molecule type" value="Genomic_DNA"/>
</dbReference>
<evidence type="ECO:0000256" key="6">
    <source>
        <dbReference type="ARBA" id="ARBA00023002"/>
    </source>
</evidence>
<evidence type="ECO:0000256" key="2">
    <source>
        <dbReference type="ARBA" id="ARBA00022617"/>
    </source>
</evidence>
<accession>A0A4R1H8G7</accession>
<keyword evidence="3 9" id="KW-0479">Metal-binding</keyword>
<dbReference type="InterPro" id="IPR004852">
    <property type="entry name" value="Di-haem_cyt_c_peroxidsae"/>
</dbReference>
<evidence type="ECO:0000256" key="3">
    <source>
        <dbReference type="ARBA" id="ARBA00022723"/>
    </source>
</evidence>
<dbReference type="PROSITE" id="PS51007">
    <property type="entry name" value="CYTC"/>
    <property type="match status" value="2"/>
</dbReference>
<keyword evidence="5" id="KW-0574">Periplasm</keyword>
<dbReference type="Proteomes" id="UP000295707">
    <property type="component" value="Unassembled WGS sequence"/>
</dbReference>
<name>A0A4R1H8G7_9GAMM</name>
<dbReference type="PIRSF" id="PIRSF000294">
    <property type="entry name" value="Cytochrome-c_peroxidase"/>
    <property type="match status" value="1"/>
</dbReference>
<evidence type="ECO:0000259" key="11">
    <source>
        <dbReference type="PROSITE" id="PS51007"/>
    </source>
</evidence>
<reference evidence="12 13" key="1">
    <citation type="submission" date="2019-03" db="EMBL/GenBank/DDBJ databases">
        <title>Genomic Encyclopedia of Type Strains, Phase IV (KMG-IV): sequencing the most valuable type-strain genomes for metagenomic binning, comparative biology and taxonomic classification.</title>
        <authorList>
            <person name="Goeker M."/>
        </authorList>
    </citation>
    <scope>NUCLEOTIDE SEQUENCE [LARGE SCALE GENOMIC DNA]</scope>
    <source>
        <strain evidence="12 13">DSM 19610</strain>
    </source>
</reference>
<feature type="binding site" description="covalent" evidence="8">
    <location>
        <position position="210"/>
    </location>
    <ligand>
        <name>heme c</name>
        <dbReference type="ChEBI" id="CHEBI:61717"/>
        <label>2</label>
    </ligand>
</feature>
<evidence type="ECO:0000256" key="4">
    <source>
        <dbReference type="ARBA" id="ARBA00022729"/>
    </source>
</evidence>
<feature type="signal peptide" evidence="10">
    <location>
        <begin position="1"/>
        <end position="20"/>
    </location>
</feature>
<dbReference type="SUPFAM" id="SSF46626">
    <property type="entry name" value="Cytochrome c"/>
    <property type="match status" value="2"/>
</dbReference>